<dbReference type="RefSeq" id="WP_098063375.1">
    <property type="nucleotide sequence ID" value="NZ_PDEP01000020.1"/>
</dbReference>
<evidence type="ECO:0000256" key="6">
    <source>
        <dbReference type="SAM" id="MobiDB-lite"/>
    </source>
</evidence>
<keyword evidence="3 4" id="KW-0687">Ribonucleoprotein</keyword>
<evidence type="ECO:0000256" key="5">
    <source>
        <dbReference type="RuleBase" id="RU003888"/>
    </source>
</evidence>
<dbReference type="AlphaFoldDB" id="A0A2H3NIC3"/>
<dbReference type="GO" id="GO:0003735">
    <property type="term" value="F:structural constituent of ribosome"/>
    <property type="evidence" value="ECO:0007669"/>
    <property type="project" value="InterPro"/>
</dbReference>
<dbReference type="InterPro" id="IPR036227">
    <property type="entry name" value="Ribosomal_uL15/eL18_sf"/>
</dbReference>
<evidence type="ECO:0000256" key="4">
    <source>
        <dbReference type="HAMAP-Rule" id="MF_01341"/>
    </source>
</evidence>
<comment type="subunit">
    <text evidence="4">Part of the 50S ribosomal subunit.</text>
</comment>
<dbReference type="InterPro" id="IPR001196">
    <property type="entry name" value="Ribosomal_uL15_CS"/>
</dbReference>
<dbReference type="InterPro" id="IPR030878">
    <property type="entry name" value="Ribosomal_uL15"/>
</dbReference>
<dbReference type="Proteomes" id="UP000221024">
    <property type="component" value="Unassembled WGS sequence"/>
</dbReference>
<accession>A0A2H3NIC3</accession>
<keyword evidence="4" id="KW-0694">RNA-binding</keyword>
<evidence type="ECO:0000256" key="3">
    <source>
        <dbReference type="ARBA" id="ARBA00023274"/>
    </source>
</evidence>
<evidence type="ECO:0000256" key="2">
    <source>
        <dbReference type="ARBA" id="ARBA00022980"/>
    </source>
</evidence>
<dbReference type="EMBL" id="PDEP01000020">
    <property type="protein sequence ID" value="PEN04779.1"/>
    <property type="molecule type" value="Genomic_DNA"/>
</dbReference>
<dbReference type="PROSITE" id="PS00475">
    <property type="entry name" value="RIBOSOMAL_L15"/>
    <property type="match status" value="1"/>
</dbReference>
<evidence type="ECO:0000259" key="7">
    <source>
        <dbReference type="Pfam" id="PF00828"/>
    </source>
</evidence>
<reference evidence="8 9" key="1">
    <citation type="submission" date="2017-10" db="EMBL/GenBank/DDBJ databases">
        <title>Draft genome of Longimonas halophila.</title>
        <authorList>
            <person name="Goh K.M."/>
            <person name="Shamsir M.S."/>
            <person name="Lim S.W."/>
        </authorList>
    </citation>
    <scope>NUCLEOTIDE SEQUENCE [LARGE SCALE GENOMIC DNA]</scope>
    <source>
        <strain evidence="8 9">KCTC 42399</strain>
    </source>
</reference>
<dbReference type="HAMAP" id="MF_01341">
    <property type="entry name" value="Ribosomal_uL15"/>
    <property type="match status" value="1"/>
</dbReference>
<dbReference type="InterPro" id="IPR021131">
    <property type="entry name" value="Ribosomal_uL15/eL18"/>
</dbReference>
<name>A0A2H3NIC3_9BACT</name>
<evidence type="ECO:0000256" key="1">
    <source>
        <dbReference type="ARBA" id="ARBA00007320"/>
    </source>
</evidence>
<feature type="domain" description="Large ribosomal subunit protein uL15/eL18" evidence="7">
    <location>
        <begin position="78"/>
        <end position="150"/>
    </location>
</feature>
<comment type="similarity">
    <text evidence="1 4 5">Belongs to the universal ribosomal protein uL15 family.</text>
</comment>
<sequence>MDLSNLSPAKGATQKKKRLGRGVGSGRGGHSSTRGTKGQSSRSGSKNRPLWFEGGQMPLHRRVPKFGFTNPFPTEYSIVNISRIARLVAEGVLDADAPITPQVLEDAGAVRSAERVKVLGDGAISDAVEVEAHAFSSSAARKIEDAGGTTTTLE</sequence>
<organism evidence="8 9">
    <name type="scientific">Longimonas halophila</name>
    <dbReference type="NCBI Taxonomy" id="1469170"/>
    <lineage>
        <taxon>Bacteria</taxon>
        <taxon>Pseudomonadati</taxon>
        <taxon>Rhodothermota</taxon>
        <taxon>Rhodothermia</taxon>
        <taxon>Rhodothermales</taxon>
        <taxon>Salisaetaceae</taxon>
        <taxon>Longimonas</taxon>
    </lineage>
</organism>
<dbReference type="Pfam" id="PF00828">
    <property type="entry name" value="Ribosomal_L27A"/>
    <property type="match status" value="1"/>
</dbReference>
<gene>
    <name evidence="4" type="primary">rplO</name>
    <name evidence="8" type="ORF">CRI93_14525</name>
</gene>
<keyword evidence="2 4" id="KW-0689">Ribosomal protein</keyword>
<protein>
    <recommendedName>
        <fullName evidence="4">Large ribosomal subunit protein uL15</fullName>
    </recommendedName>
</protein>
<evidence type="ECO:0000313" key="8">
    <source>
        <dbReference type="EMBL" id="PEN04779.1"/>
    </source>
</evidence>
<dbReference type="PANTHER" id="PTHR12934">
    <property type="entry name" value="50S RIBOSOMAL PROTEIN L15"/>
    <property type="match status" value="1"/>
</dbReference>
<dbReference type="InterPro" id="IPR005749">
    <property type="entry name" value="Ribosomal_uL15_bac-type"/>
</dbReference>
<feature type="region of interest" description="Disordered" evidence="6">
    <location>
        <begin position="1"/>
        <end position="56"/>
    </location>
</feature>
<comment type="function">
    <text evidence="4">Binds to the 23S rRNA.</text>
</comment>
<dbReference type="Gene3D" id="3.100.10.10">
    <property type="match status" value="1"/>
</dbReference>
<keyword evidence="9" id="KW-1185">Reference proteome</keyword>
<keyword evidence="4" id="KW-0699">rRNA-binding</keyword>
<dbReference type="GO" id="GO:0022625">
    <property type="term" value="C:cytosolic large ribosomal subunit"/>
    <property type="evidence" value="ECO:0007669"/>
    <property type="project" value="TreeGrafter"/>
</dbReference>
<dbReference type="GO" id="GO:0019843">
    <property type="term" value="F:rRNA binding"/>
    <property type="evidence" value="ECO:0007669"/>
    <property type="project" value="UniProtKB-UniRule"/>
</dbReference>
<dbReference type="SUPFAM" id="SSF52080">
    <property type="entry name" value="Ribosomal proteins L15p and L18e"/>
    <property type="match status" value="1"/>
</dbReference>
<dbReference type="NCBIfam" id="TIGR01071">
    <property type="entry name" value="rplO_bact"/>
    <property type="match status" value="1"/>
</dbReference>
<dbReference type="GO" id="GO:0006412">
    <property type="term" value="P:translation"/>
    <property type="evidence" value="ECO:0007669"/>
    <property type="project" value="UniProtKB-UniRule"/>
</dbReference>
<dbReference type="OrthoDB" id="9810293at2"/>
<comment type="caution">
    <text evidence="8">The sequence shown here is derived from an EMBL/GenBank/DDBJ whole genome shotgun (WGS) entry which is preliminary data.</text>
</comment>
<dbReference type="PANTHER" id="PTHR12934:SF11">
    <property type="entry name" value="LARGE RIBOSOMAL SUBUNIT PROTEIN UL15M"/>
    <property type="match status" value="1"/>
</dbReference>
<evidence type="ECO:0000313" key="9">
    <source>
        <dbReference type="Proteomes" id="UP000221024"/>
    </source>
</evidence>
<proteinExistence type="inferred from homology"/>